<dbReference type="Pfam" id="PF01041">
    <property type="entry name" value="DegT_DnrJ_EryC1"/>
    <property type="match status" value="1"/>
</dbReference>
<evidence type="ECO:0008006" key="2">
    <source>
        <dbReference type="Google" id="ProtNLM"/>
    </source>
</evidence>
<dbReference type="InterPro" id="IPR000653">
    <property type="entry name" value="DegT/StrS_aminotransferase"/>
</dbReference>
<reference evidence="1" key="1">
    <citation type="submission" date="2018-05" db="EMBL/GenBank/DDBJ databases">
        <authorList>
            <person name="Lanie J.A."/>
            <person name="Ng W.-L."/>
            <person name="Kazmierczak K.M."/>
            <person name="Andrzejewski T.M."/>
            <person name="Davidsen T.M."/>
            <person name="Wayne K.J."/>
            <person name="Tettelin H."/>
            <person name="Glass J.I."/>
            <person name="Rusch D."/>
            <person name="Podicherti R."/>
            <person name="Tsui H.-C.T."/>
            <person name="Winkler M.E."/>
        </authorList>
    </citation>
    <scope>NUCLEOTIDE SEQUENCE</scope>
</reference>
<dbReference type="PANTHER" id="PTHR30244">
    <property type="entry name" value="TRANSAMINASE"/>
    <property type="match status" value="1"/>
</dbReference>
<evidence type="ECO:0000313" key="1">
    <source>
        <dbReference type="EMBL" id="SVB89798.1"/>
    </source>
</evidence>
<feature type="non-terminal residue" evidence="1">
    <location>
        <position position="1"/>
    </location>
</feature>
<dbReference type="EMBL" id="UINC01062820">
    <property type="protein sequence ID" value="SVB89798.1"/>
    <property type="molecule type" value="Genomic_DNA"/>
</dbReference>
<name>A0A382HR58_9ZZZZ</name>
<proteinExistence type="predicted"/>
<dbReference type="GO" id="GO:0008483">
    <property type="term" value="F:transaminase activity"/>
    <property type="evidence" value="ECO:0007669"/>
    <property type="project" value="TreeGrafter"/>
</dbReference>
<organism evidence="1">
    <name type="scientific">marine metagenome</name>
    <dbReference type="NCBI Taxonomy" id="408172"/>
    <lineage>
        <taxon>unclassified sequences</taxon>
        <taxon>metagenomes</taxon>
        <taxon>ecological metagenomes</taxon>
    </lineage>
</organism>
<dbReference type="SUPFAM" id="SSF53383">
    <property type="entry name" value="PLP-dependent transferases"/>
    <property type="match status" value="1"/>
</dbReference>
<accession>A0A382HR58</accession>
<dbReference type="PANTHER" id="PTHR30244:SF34">
    <property type="entry name" value="DTDP-4-AMINO-4,6-DIDEOXYGALACTOSE TRANSAMINASE"/>
    <property type="match status" value="1"/>
</dbReference>
<sequence>LEVERFENEFCDFLGLPQRHAVALSSGTSALFMALWSLKSKDKSIAMPVYVCSSLRNAVAMVQAKEVLIDNATDSPNICLNQLQKSNADIAIVPHMFGLPNEIQNIKDIDIIEDCAQSLGASIDNKKTGLIGKVGIFSFYVTKLMTSGGQGGMFVSKDKNLVDKVRDYREFDCRRDKKHRFNFQMTDLQASIGRVQLKQLPIFLERRQEIFAMYKESGLDLIASENKTSVHYRAVIRINNPAEVKDKLLKQSIKTIIPIEDWELLDDGSKYRNSYNLTQTTLSLPIYPSLTNRDVTNIVNALNKVIN</sequence>
<gene>
    <name evidence="1" type="ORF">METZ01_LOCUS242652</name>
</gene>
<dbReference type="GO" id="GO:0000271">
    <property type="term" value="P:polysaccharide biosynthetic process"/>
    <property type="evidence" value="ECO:0007669"/>
    <property type="project" value="TreeGrafter"/>
</dbReference>
<dbReference type="InterPro" id="IPR015424">
    <property type="entry name" value="PyrdxlP-dep_Trfase"/>
</dbReference>
<protein>
    <recommendedName>
        <fullName evidence="2">DegT/DnrJ/EryC1/StrS aminotransferase family protein</fullName>
    </recommendedName>
</protein>
<dbReference type="GO" id="GO:0030170">
    <property type="term" value="F:pyridoxal phosphate binding"/>
    <property type="evidence" value="ECO:0007669"/>
    <property type="project" value="TreeGrafter"/>
</dbReference>
<dbReference type="InterPro" id="IPR015421">
    <property type="entry name" value="PyrdxlP-dep_Trfase_major"/>
</dbReference>
<dbReference type="AlphaFoldDB" id="A0A382HR58"/>
<dbReference type="Gene3D" id="3.40.640.10">
    <property type="entry name" value="Type I PLP-dependent aspartate aminotransferase-like (Major domain)"/>
    <property type="match status" value="1"/>
</dbReference>